<dbReference type="OrthoDB" id="10045365at2759"/>
<dbReference type="SUPFAM" id="SSF52025">
    <property type="entry name" value="PA domain"/>
    <property type="match status" value="1"/>
</dbReference>
<dbReference type="OMA" id="CQCAECK"/>
<keyword evidence="3" id="KW-0813">Transport</keyword>
<keyword evidence="9" id="KW-0653">Protein transport</keyword>
<evidence type="ECO:0000256" key="11">
    <source>
        <dbReference type="ARBA" id="ARBA00023034"/>
    </source>
</evidence>
<evidence type="ECO:0000256" key="5">
    <source>
        <dbReference type="ARBA" id="ARBA00022692"/>
    </source>
</evidence>
<dbReference type="CDD" id="cd00054">
    <property type="entry name" value="EGF_CA"/>
    <property type="match status" value="1"/>
</dbReference>
<proteinExistence type="inferred from homology"/>
<dbReference type="SUPFAM" id="SSF57196">
    <property type="entry name" value="EGF/Laminin"/>
    <property type="match status" value="1"/>
</dbReference>
<evidence type="ECO:0000256" key="17">
    <source>
        <dbReference type="ARBA" id="ARBA00043947"/>
    </source>
</evidence>
<keyword evidence="13" id="KW-1015">Disulfide bond</keyword>
<keyword evidence="8" id="KW-0106">Calcium</keyword>
<evidence type="ECO:0000256" key="18">
    <source>
        <dbReference type="SAM" id="SignalP"/>
    </source>
</evidence>
<evidence type="ECO:0000256" key="15">
    <source>
        <dbReference type="ARBA" id="ARBA00023329"/>
    </source>
</evidence>
<evidence type="ECO:0000256" key="4">
    <source>
        <dbReference type="ARBA" id="ARBA00022536"/>
    </source>
</evidence>
<dbReference type="AlphaFoldDB" id="A0A1Y1HSU8"/>
<keyword evidence="6 18" id="KW-0732">Signal</keyword>
<evidence type="ECO:0000313" key="20">
    <source>
        <dbReference type="EMBL" id="GAQ80269.1"/>
    </source>
</evidence>
<feature type="chain" id="PRO_5012169006" evidence="18">
    <location>
        <begin position="24"/>
        <end position="637"/>
    </location>
</feature>
<dbReference type="STRING" id="105231.A0A1Y1HSU8"/>
<dbReference type="InterPro" id="IPR046450">
    <property type="entry name" value="PA_dom_sf"/>
</dbReference>
<evidence type="ECO:0000256" key="9">
    <source>
        <dbReference type="ARBA" id="ARBA00022927"/>
    </source>
</evidence>
<dbReference type="SMART" id="SM00179">
    <property type="entry name" value="EGF_CA"/>
    <property type="match status" value="1"/>
</dbReference>
<dbReference type="FunFam" id="2.10.25.10:FF:000178">
    <property type="entry name" value="vacuolar-sorting receptor 1"/>
    <property type="match status" value="1"/>
</dbReference>
<evidence type="ECO:0000256" key="13">
    <source>
        <dbReference type="ARBA" id="ARBA00023157"/>
    </source>
</evidence>
<evidence type="ECO:0000313" key="21">
    <source>
        <dbReference type="Proteomes" id="UP000054558"/>
    </source>
</evidence>
<evidence type="ECO:0000256" key="7">
    <source>
        <dbReference type="ARBA" id="ARBA00022737"/>
    </source>
</evidence>
<keyword evidence="20" id="KW-0675">Receptor</keyword>
<evidence type="ECO:0000256" key="1">
    <source>
        <dbReference type="ARBA" id="ARBA00004614"/>
    </source>
</evidence>
<accession>A0A1Y1HSU8</accession>
<dbReference type="InterPro" id="IPR018097">
    <property type="entry name" value="EGF_Ca-bd_CS"/>
</dbReference>
<evidence type="ECO:0000256" key="10">
    <source>
        <dbReference type="ARBA" id="ARBA00022989"/>
    </source>
</evidence>
<gene>
    <name evidence="20" type="ORF">KFL_000500220</name>
</gene>
<keyword evidence="21" id="KW-1185">Reference proteome</keyword>
<keyword evidence="10" id="KW-1133">Transmembrane helix</keyword>
<comment type="similarity">
    <text evidence="2">Belongs to the VSR (BP-80) family.</text>
</comment>
<dbReference type="Pfam" id="PF25011">
    <property type="entry name" value="VSR_TRX"/>
    <property type="match status" value="1"/>
</dbReference>
<dbReference type="InterPro" id="IPR001881">
    <property type="entry name" value="EGF-like_Ca-bd_dom"/>
</dbReference>
<dbReference type="InterPro" id="IPR056858">
    <property type="entry name" value="VSR_TRX"/>
</dbReference>
<dbReference type="PANTHER" id="PTHR22702:SF1">
    <property type="entry name" value="PROTEASE-ASSOCIATED DOMAIN-CONTAINING PROTEIN 1"/>
    <property type="match status" value="1"/>
</dbReference>
<dbReference type="Gene3D" id="3.50.30.30">
    <property type="match status" value="1"/>
</dbReference>
<evidence type="ECO:0000256" key="2">
    <source>
        <dbReference type="ARBA" id="ARBA00007038"/>
    </source>
</evidence>
<keyword evidence="12" id="KW-0472">Membrane</keyword>
<dbReference type="PROSITE" id="PS01186">
    <property type="entry name" value="EGF_2"/>
    <property type="match status" value="1"/>
</dbReference>
<dbReference type="InterPro" id="IPR003137">
    <property type="entry name" value="PA_domain"/>
</dbReference>
<evidence type="ECO:0000256" key="8">
    <source>
        <dbReference type="ARBA" id="ARBA00022837"/>
    </source>
</evidence>
<keyword evidence="14" id="KW-0325">Glycoprotein</keyword>
<dbReference type="InterPro" id="IPR000742">
    <property type="entry name" value="EGF"/>
</dbReference>
<dbReference type="Gene3D" id="2.10.25.10">
    <property type="entry name" value="Laminin"/>
    <property type="match status" value="3"/>
</dbReference>
<dbReference type="PANTHER" id="PTHR22702">
    <property type="entry name" value="PROTEASE-ASSOCIATED DOMAIN-CONTAINING PROTEIN"/>
    <property type="match status" value="1"/>
</dbReference>
<dbReference type="Proteomes" id="UP000054558">
    <property type="component" value="Unassembled WGS sequence"/>
</dbReference>
<keyword evidence="15" id="KW-0968">Cytoplasmic vesicle</keyword>
<name>A0A1Y1HSU8_KLENI</name>
<evidence type="ECO:0000256" key="6">
    <source>
        <dbReference type="ARBA" id="ARBA00022729"/>
    </source>
</evidence>
<dbReference type="GO" id="GO:0006623">
    <property type="term" value="P:protein targeting to vacuole"/>
    <property type="evidence" value="ECO:0007669"/>
    <property type="project" value="UniProtKB-ARBA"/>
</dbReference>
<evidence type="ECO:0000256" key="12">
    <source>
        <dbReference type="ARBA" id="ARBA00023136"/>
    </source>
</evidence>
<keyword evidence="5" id="KW-0812">Transmembrane</keyword>
<organism evidence="20 21">
    <name type="scientific">Klebsormidium nitens</name>
    <name type="common">Green alga</name>
    <name type="synonym">Ulothrix nitens</name>
    <dbReference type="NCBI Taxonomy" id="105231"/>
    <lineage>
        <taxon>Eukaryota</taxon>
        <taxon>Viridiplantae</taxon>
        <taxon>Streptophyta</taxon>
        <taxon>Klebsormidiophyceae</taxon>
        <taxon>Klebsormidiales</taxon>
        <taxon>Klebsormidiaceae</taxon>
        <taxon>Klebsormidium</taxon>
    </lineage>
</organism>
<sequence length="637" mass="69748">MAPRQGCLLAALLLGLWASLCSARFIVETHSIRVTAPKELKGTFDSSIANFGTPNYGGSLSGVVVFPSVDQDACTGFADGGYNFRTQAGQLPKIVLVDRGSCYFTKKVWDAQQAGASAVIVADDKDEPLITMDAPEDDPTADEYLAQISIPSALITKDLADKLKKALSDKQLVQIVLDWSEAIAHPDERVEYEFWTNSNDECGQKCDAQAAFVRDFKAAAQILEQGQFTLFTPHYITWYCPDSYRDSLQCQLQCINNGRYCAPDPEQDFEQGYDGRDVVIENLRQLCVYREATAAKKPWVWWDYVSDFEIRCSMATGQYNAECAEQVITSLGLDVKNIRNCVGDPTADVENTVLAAEQKAQVGDGDRGDVTILPTVVINNRQYRGNLEKQSVLKAICSGFKETTEPAVCLGADVETNECLDNNGGCWQDTKMNVTACKDTFRGRVCECPVVNGVTFSGDGYTHCAPSGVGKCSLNNGGCWSMKDPHSSTVFSACREGVDHCVCPPGFRGDGITCQDIDECASDSTVCKCPECNCRNTIGSFECTCSAGKLYMRDHDTCIVASSESGSSKATSSTSTGSDNTWIRRSGLSWPSTCLLTARRSRRGHSWSKGMAPCNCMWPVCFQALKKLVSRRRRGWL</sequence>
<keyword evidence="11" id="KW-0333">Golgi apparatus</keyword>
<dbReference type="FunFam" id="3.50.30.30:FF:000001">
    <property type="entry name" value="Vacuolar-sorting receptor 1"/>
    <property type="match status" value="1"/>
</dbReference>
<dbReference type="InterPro" id="IPR026823">
    <property type="entry name" value="cEGF"/>
</dbReference>
<comment type="subcellular location">
    <subcellularLocation>
        <location evidence="16">Cytoplasmic vesicle</location>
        <location evidence="16">Clathrin-coated vesicle membrane</location>
        <topology evidence="16">Single-pass type I membrane protein</topology>
    </subcellularLocation>
    <subcellularLocation>
        <location evidence="1">Golgi apparatus membrane</location>
        <topology evidence="1">Single-pass type I membrane protein</topology>
    </subcellularLocation>
    <subcellularLocation>
        <location evidence="17">Prevacuolar compartment membrane</location>
        <topology evidence="17">Single-pass type I membrane protein</topology>
    </subcellularLocation>
</comment>
<dbReference type="GO" id="GO:0005509">
    <property type="term" value="F:calcium ion binding"/>
    <property type="evidence" value="ECO:0007669"/>
    <property type="project" value="InterPro"/>
</dbReference>
<feature type="signal peptide" evidence="18">
    <location>
        <begin position="1"/>
        <end position="23"/>
    </location>
</feature>
<evidence type="ECO:0000256" key="16">
    <source>
        <dbReference type="ARBA" id="ARBA00029430"/>
    </source>
</evidence>
<feature type="domain" description="EGF-like" evidence="19">
    <location>
        <begin position="501"/>
        <end position="514"/>
    </location>
</feature>
<dbReference type="GO" id="GO:0030665">
    <property type="term" value="C:clathrin-coated vesicle membrane"/>
    <property type="evidence" value="ECO:0007669"/>
    <property type="project" value="UniProtKB-SubCell"/>
</dbReference>
<dbReference type="PROSITE" id="PS01187">
    <property type="entry name" value="EGF_CA"/>
    <property type="match status" value="1"/>
</dbReference>
<dbReference type="Pfam" id="PF02225">
    <property type="entry name" value="PA"/>
    <property type="match status" value="1"/>
</dbReference>
<dbReference type="EMBL" id="DF236999">
    <property type="protein sequence ID" value="GAQ80269.1"/>
    <property type="molecule type" value="Genomic_DNA"/>
</dbReference>
<evidence type="ECO:0000256" key="14">
    <source>
        <dbReference type="ARBA" id="ARBA00023180"/>
    </source>
</evidence>
<keyword evidence="4" id="KW-0245">EGF-like domain</keyword>
<dbReference type="GO" id="GO:0000139">
    <property type="term" value="C:Golgi membrane"/>
    <property type="evidence" value="ECO:0007669"/>
    <property type="project" value="UniProtKB-SubCell"/>
</dbReference>
<dbReference type="Pfam" id="PF12662">
    <property type="entry name" value="cEGF"/>
    <property type="match status" value="1"/>
</dbReference>
<evidence type="ECO:0000259" key="19">
    <source>
        <dbReference type="PROSITE" id="PS01186"/>
    </source>
</evidence>
<protein>
    <submittedName>
        <fullName evidence="20">Vacuolar-sorting receptor</fullName>
    </submittedName>
</protein>
<reference evidence="20 21" key="1">
    <citation type="journal article" date="2014" name="Nat. Commun.">
        <title>Klebsormidium flaccidum genome reveals primary factors for plant terrestrial adaptation.</title>
        <authorList>
            <person name="Hori K."/>
            <person name="Maruyama F."/>
            <person name="Fujisawa T."/>
            <person name="Togashi T."/>
            <person name="Yamamoto N."/>
            <person name="Seo M."/>
            <person name="Sato S."/>
            <person name="Yamada T."/>
            <person name="Mori H."/>
            <person name="Tajima N."/>
            <person name="Moriyama T."/>
            <person name="Ikeuchi M."/>
            <person name="Watanabe M."/>
            <person name="Wada H."/>
            <person name="Kobayashi K."/>
            <person name="Saito M."/>
            <person name="Masuda T."/>
            <person name="Sasaki-Sekimoto Y."/>
            <person name="Mashiguchi K."/>
            <person name="Awai K."/>
            <person name="Shimojima M."/>
            <person name="Masuda S."/>
            <person name="Iwai M."/>
            <person name="Nobusawa T."/>
            <person name="Narise T."/>
            <person name="Kondo S."/>
            <person name="Saito H."/>
            <person name="Sato R."/>
            <person name="Murakawa M."/>
            <person name="Ihara Y."/>
            <person name="Oshima-Yamada Y."/>
            <person name="Ohtaka K."/>
            <person name="Satoh M."/>
            <person name="Sonobe K."/>
            <person name="Ishii M."/>
            <person name="Ohtani R."/>
            <person name="Kanamori-Sato M."/>
            <person name="Honoki R."/>
            <person name="Miyazaki D."/>
            <person name="Mochizuki H."/>
            <person name="Umetsu J."/>
            <person name="Higashi K."/>
            <person name="Shibata D."/>
            <person name="Kamiya Y."/>
            <person name="Sato N."/>
            <person name="Nakamura Y."/>
            <person name="Tabata S."/>
            <person name="Ida S."/>
            <person name="Kurokawa K."/>
            <person name="Ohta H."/>
        </authorList>
    </citation>
    <scope>NUCLEOTIDE SEQUENCE [LARGE SCALE GENOMIC DNA]</scope>
    <source>
        <strain evidence="20 21">NIES-2285</strain>
    </source>
</reference>
<keyword evidence="7" id="KW-0677">Repeat</keyword>
<evidence type="ECO:0000256" key="3">
    <source>
        <dbReference type="ARBA" id="ARBA00022448"/>
    </source>
</evidence>